<dbReference type="EMBL" id="JAAVXB010000013">
    <property type="protein sequence ID" value="NKF24319.1"/>
    <property type="molecule type" value="Genomic_DNA"/>
</dbReference>
<keyword evidence="3" id="KW-0378">Hydrolase</keyword>
<dbReference type="GO" id="GO:0016787">
    <property type="term" value="F:hydrolase activity"/>
    <property type="evidence" value="ECO:0007669"/>
    <property type="project" value="UniProtKB-KW"/>
</dbReference>
<dbReference type="RefSeq" id="WP_168149640.1">
    <property type="nucleotide sequence ID" value="NZ_JAAVXB010000013.1"/>
</dbReference>
<dbReference type="PROSITE" id="PS01227">
    <property type="entry name" value="UPF0012"/>
    <property type="match status" value="1"/>
</dbReference>
<reference evidence="3" key="1">
    <citation type="submission" date="2020-03" db="EMBL/GenBank/DDBJ databases">
        <title>Solimonas marina sp. nov., isolated from deep seawater of the Pacific Ocean.</title>
        <authorList>
            <person name="Liu X."/>
            <person name="Lai Q."/>
            <person name="Sun F."/>
            <person name="Gai Y."/>
            <person name="Li G."/>
            <person name="Shao Z."/>
        </authorList>
    </citation>
    <scope>NUCLEOTIDE SEQUENCE</scope>
    <source>
        <strain evidence="3">C16B3</strain>
    </source>
</reference>
<comment type="caution">
    <text evidence="3">The sequence shown here is derived from an EMBL/GenBank/DDBJ whole genome shotgun (WGS) entry which is preliminary data.</text>
</comment>
<feature type="domain" description="CN hydrolase" evidence="2">
    <location>
        <begin position="1"/>
        <end position="260"/>
    </location>
</feature>
<dbReference type="SUPFAM" id="SSF56317">
    <property type="entry name" value="Carbon-nitrogen hydrolase"/>
    <property type="match status" value="1"/>
</dbReference>
<dbReference type="AlphaFoldDB" id="A0A969WDQ2"/>
<dbReference type="PROSITE" id="PS50263">
    <property type="entry name" value="CN_HYDROLASE"/>
    <property type="match status" value="1"/>
</dbReference>
<dbReference type="InterPro" id="IPR003010">
    <property type="entry name" value="C-N_Hydrolase"/>
</dbReference>
<keyword evidence="4" id="KW-1185">Reference proteome</keyword>
<accession>A0A969WDQ2</accession>
<evidence type="ECO:0000313" key="3">
    <source>
        <dbReference type="EMBL" id="NKF24319.1"/>
    </source>
</evidence>
<dbReference type="Proteomes" id="UP000653472">
    <property type="component" value="Unassembled WGS sequence"/>
</dbReference>
<evidence type="ECO:0000259" key="2">
    <source>
        <dbReference type="PROSITE" id="PS50263"/>
    </source>
</evidence>
<proteinExistence type="inferred from homology"/>
<evidence type="ECO:0000256" key="1">
    <source>
        <dbReference type="ARBA" id="ARBA00010613"/>
    </source>
</evidence>
<comment type="similarity">
    <text evidence="1">Belongs to the carbon-nitrogen hydrolase superfamily. NIT1/NIT2 family.</text>
</comment>
<dbReference type="Pfam" id="PF00795">
    <property type="entry name" value="CN_hydrolase"/>
    <property type="match status" value="1"/>
</dbReference>
<dbReference type="PANTHER" id="PTHR23088:SF50">
    <property type="entry name" value="HYDROLASE YHCX"/>
    <property type="match status" value="1"/>
</dbReference>
<protein>
    <submittedName>
        <fullName evidence="3">Carbon-nitrogen hydrolase family protein</fullName>
    </submittedName>
</protein>
<organism evidence="3 4">
    <name type="scientific">Solimonas marina</name>
    <dbReference type="NCBI Taxonomy" id="2714601"/>
    <lineage>
        <taxon>Bacteria</taxon>
        <taxon>Pseudomonadati</taxon>
        <taxon>Pseudomonadota</taxon>
        <taxon>Gammaproteobacteria</taxon>
        <taxon>Nevskiales</taxon>
        <taxon>Nevskiaceae</taxon>
        <taxon>Solimonas</taxon>
    </lineage>
</organism>
<dbReference type="InterPro" id="IPR001110">
    <property type="entry name" value="UPF0012_CS"/>
</dbReference>
<name>A0A969WDQ2_9GAMM</name>
<dbReference type="CDD" id="cd07574">
    <property type="entry name" value="nitrilase_Rim1_like"/>
    <property type="match status" value="1"/>
</dbReference>
<gene>
    <name evidence="3" type="ORF">G7Y82_18555</name>
</gene>
<dbReference type="InterPro" id="IPR036526">
    <property type="entry name" value="C-N_Hydrolase_sf"/>
</dbReference>
<sequence length="296" mass="32515">MKLALAQYPVSEPSDWLQAATQIEQWTADAAAQGAELLVFPEYAAMSLAAVFDDATRNDLIAQVDALQTLRDDYLALHLRLARQLGVHIVAGSFPWRLSDDVVVNRAWFCTPHGVDFQDKQIMTRFERESWNIDAATTPLKVFRTPLGMVAINICYDVEFPLLARAQCETGAELIVAPSCTDTLAGYYRVRVGCQARALENQCYVAQSPLVGNAPWSAAIDVNTGRAGVFGPPDRGFPDSGVIVEGRLDQPAWIYADVDLAAVMKVRNEGQVFNHRHWADQGDTALPAVEVVSLLP</sequence>
<evidence type="ECO:0000313" key="4">
    <source>
        <dbReference type="Proteomes" id="UP000653472"/>
    </source>
</evidence>
<dbReference type="PANTHER" id="PTHR23088">
    <property type="entry name" value="NITRILASE-RELATED"/>
    <property type="match status" value="1"/>
</dbReference>
<dbReference type="Gene3D" id="3.60.110.10">
    <property type="entry name" value="Carbon-nitrogen hydrolase"/>
    <property type="match status" value="1"/>
</dbReference>